<dbReference type="InterPro" id="IPR008490">
    <property type="entry name" value="Transposase_InsH_N"/>
</dbReference>
<dbReference type="InterPro" id="IPR047629">
    <property type="entry name" value="IS1182_transpos"/>
</dbReference>
<dbReference type="Proteomes" id="UP000053413">
    <property type="component" value="Unassembled WGS sequence"/>
</dbReference>
<evidence type="ECO:0000259" key="3">
    <source>
        <dbReference type="Pfam" id="PF01609"/>
    </source>
</evidence>
<protein>
    <submittedName>
        <fullName evidence="5">Transposase</fullName>
    </submittedName>
</protein>
<dbReference type="GO" id="GO:0003677">
    <property type="term" value="F:DNA binding"/>
    <property type="evidence" value="ECO:0007669"/>
    <property type="project" value="InterPro"/>
</dbReference>
<feature type="coiled-coil region" evidence="1">
    <location>
        <begin position="182"/>
        <end position="209"/>
    </location>
</feature>
<organism evidence="5 6">
    <name type="scientific">Streptomyces violaceusniger</name>
    <dbReference type="NCBI Taxonomy" id="68280"/>
    <lineage>
        <taxon>Bacteria</taxon>
        <taxon>Bacillati</taxon>
        <taxon>Actinomycetota</taxon>
        <taxon>Actinomycetes</taxon>
        <taxon>Kitasatosporales</taxon>
        <taxon>Streptomycetaceae</taxon>
        <taxon>Streptomyces</taxon>
        <taxon>Streptomyces violaceusniger group</taxon>
    </lineage>
</organism>
<feature type="domain" description="Transposase InsH N-terminal" evidence="4">
    <location>
        <begin position="43"/>
        <end position="136"/>
    </location>
</feature>
<feature type="compositionally biased region" description="Basic and acidic residues" evidence="2">
    <location>
        <begin position="224"/>
        <end position="233"/>
    </location>
</feature>
<feature type="domain" description="Transposase IS4-like" evidence="3">
    <location>
        <begin position="312"/>
        <end position="482"/>
    </location>
</feature>
<dbReference type="GO" id="GO:0004803">
    <property type="term" value="F:transposase activity"/>
    <property type="evidence" value="ECO:0007669"/>
    <property type="project" value="InterPro"/>
</dbReference>
<evidence type="ECO:0000256" key="2">
    <source>
        <dbReference type="SAM" id="MobiDB-lite"/>
    </source>
</evidence>
<feature type="region of interest" description="Disordered" evidence="2">
    <location>
        <begin position="255"/>
        <end position="309"/>
    </location>
</feature>
<dbReference type="NCBIfam" id="NF033551">
    <property type="entry name" value="transpos_IS1182"/>
    <property type="match status" value="1"/>
</dbReference>
<evidence type="ECO:0000313" key="5">
    <source>
        <dbReference type="EMBL" id="KUL66512.1"/>
    </source>
</evidence>
<dbReference type="GO" id="GO:0006313">
    <property type="term" value="P:DNA transposition"/>
    <property type="evidence" value="ECO:0007669"/>
    <property type="project" value="InterPro"/>
</dbReference>
<dbReference type="EMBL" id="LLZJ01000017">
    <property type="protein sequence ID" value="KUL66512.1"/>
    <property type="molecule type" value="Genomic_DNA"/>
</dbReference>
<feature type="region of interest" description="Disordered" evidence="2">
    <location>
        <begin position="1"/>
        <end position="22"/>
    </location>
</feature>
<dbReference type="Pfam" id="PF05598">
    <property type="entry name" value="DUF772"/>
    <property type="match status" value="1"/>
</dbReference>
<comment type="caution">
    <text evidence="5">The sequence shown here is derived from an EMBL/GenBank/DDBJ whole genome shotgun (WGS) entry which is preliminary data.</text>
</comment>
<evidence type="ECO:0000259" key="4">
    <source>
        <dbReference type="Pfam" id="PF05598"/>
    </source>
</evidence>
<accession>A0A0X3XC11</accession>
<dbReference type="InterPro" id="IPR002559">
    <property type="entry name" value="Transposase_11"/>
</dbReference>
<dbReference type="Pfam" id="PF01609">
    <property type="entry name" value="DDE_Tnp_1"/>
    <property type="match status" value="1"/>
</dbReference>
<dbReference type="PANTHER" id="PTHR33408:SF2">
    <property type="entry name" value="TRANSPOSASE DDE DOMAIN-CONTAINING PROTEIN"/>
    <property type="match status" value="1"/>
</dbReference>
<gene>
    <name evidence="5" type="ORF">ADL28_04140</name>
</gene>
<feature type="region of interest" description="Disordered" evidence="2">
    <location>
        <begin position="214"/>
        <end position="233"/>
    </location>
</feature>
<name>A0A0X3XC11_STRVO</name>
<evidence type="ECO:0000313" key="6">
    <source>
        <dbReference type="Proteomes" id="UP000053413"/>
    </source>
</evidence>
<feature type="compositionally biased region" description="Basic and acidic residues" evidence="2">
    <location>
        <begin position="257"/>
        <end position="276"/>
    </location>
</feature>
<dbReference type="PANTHER" id="PTHR33408">
    <property type="entry name" value="TRANSPOSASE"/>
    <property type="match status" value="1"/>
</dbReference>
<proteinExistence type="predicted"/>
<keyword evidence="1" id="KW-0175">Coiled coil</keyword>
<evidence type="ECO:0000256" key="1">
    <source>
        <dbReference type="SAM" id="Coils"/>
    </source>
</evidence>
<reference evidence="6" key="1">
    <citation type="submission" date="2015-10" db="EMBL/GenBank/DDBJ databases">
        <authorList>
            <person name="Ju K.-S."/>
            <person name="Doroghazi J.R."/>
            <person name="Metcalf W.W."/>
        </authorList>
    </citation>
    <scope>NUCLEOTIDE SEQUENCE [LARGE SCALE GENOMIC DNA]</scope>
    <source>
        <strain evidence="6">NRRL F-8817</strain>
    </source>
</reference>
<dbReference type="AlphaFoldDB" id="A0A0X3XC11"/>
<sequence>MHGGDGLFEVEPGGKKRPQHRPAAVDKTFRAFDPHQVLLLPPSLDDWLPEDHLARFVADLVDEVLDLSPILVDYTEKRGFPPYDPRLMLRLLIYGYTTGIRSSRAVERRCVDDVAFRFLAAGQAPDFRSIARFRRRHLDALADLFLQSLRLAQKLGMVKMGRVALDGTKLEANASRHKSMSYGRLVDKEERIEAEIANLEAKAATLLADAEHVDTAEDQASGVDGKDTDLPAELDRREKRLARLQAARTQIEAEAAEMARRHAEDKERRRQDRTGVSDDQAVTDAGEQAAAKARPKPKAQANFTDPDSRIMKNSDGAYIQAYNAQAVVDEKHQVITAADVTTNPSDALNYTSMLDQSAANTGHHAKQALVDAGYCSESNLEAAQERQLACGTDTFMATGRLAHDEQVPPAPRGRIPKDATVKERMARKLRTKPRRAAYSRRKAIVEPVFGQIMTCHHGRQLLLRGEDGARGEWRLLAACHNFRKIYRHAGSTGLAAAIA</sequence>